<keyword evidence="2" id="KW-0813">Transport</keyword>
<organism evidence="15 16">
    <name type="scientific">Acinetobacter corruptisaponis</name>
    <dbReference type="NCBI Taxonomy" id="3045147"/>
    <lineage>
        <taxon>Bacteria</taxon>
        <taxon>Pseudomonadati</taxon>
        <taxon>Pseudomonadota</taxon>
        <taxon>Gammaproteobacteria</taxon>
        <taxon>Moraxellales</taxon>
        <taxon>Moraxellaceae</taxon>
        <taxon>Acinetobacter</taxon>
    </lineage>
</organism>
<feature type="domain" description="ABC transporter" evidence="14">
    <location>
        <begin position="13"/>
        <end position="251"/>
    </location>
</feature>
<dbReference type="InterPro" id="IPR050250">
    <property type="entry name" value="Macrolide_Exporter_MacB"/>
</dbReference>
<evidence type="ECO:0000256" key="11">
    <source>
        <dbReference type="ARBA" id="ARBA00038388"/>
    </source>
</evidence>
<keyword evidence="8" id="KW-1278">Translocase</keyword>
<evidence type="ECO:0000256" key="5">
    <source>
        <dbReference type="ARBA" id="ARBA00022692"/>
    </source>
</evidence>
<dbReference type="PANTHER" id="PTHR30572:SF14">
    <property type="entry name" value="MACROLIDE EXPORT ATP-BINDING_PERMEASE PROTEIN MACB"/>
    <property type="match status" value="1"/>
</dbReference>
<dbReference type="SUPFAM" id="SSF52540">
    <property type="entry name" value="P-loop containing nucleoside triphosphate hydrolases"/>
    <property type="match status" value="1"/>
</dbReference>
<dbReference type="PROSITE" id="PS50893">
    <property type="entry name" value="ABC_TRANSPORTER_2"/>
    <property type="match status" value="1"/>
</dbReference>
<dbReference type="SMART" id="SM00382">
    <property type="entry name" value="AAA"/>
    <property type="match status" value="1"/>
</dbReference>
<dbReference type="Gene3D" id="3.40.50.300">
    <property type="entry name" value="P-loop containing nucleotide triphosphate hydrolases"/>
    <property type="match status" value="1"/>
</dbReference>
<evidence type="ECO:0000256" key="8">
    <source>
        <dbReference type="ARBA" id="ARBA00022967"/>
    </source>
</evidence>
<evidence type="ECO:0000256" key="1">
    <source>
        <dbReference type="ARBA" id="ARBA00004429"/>
    </source>
</evidence>
<feature type="transmembrane region" description="Helical" evidence="13">
    <location>
        <begin position="286"/>
        <end position="306"/>
    </location>
</feature>
<feature type="transmembrane region" description="Helical" evidence="13">
    <location>
        <begin position="537"/>
        <end position="562"/>
    </location>
</feature>
<proteinExistence type="inferred from homology"/>
<feature type="transmembrane region" description="Helical" evidence="13">
    <location>
        <begin position="624"/>
        <end position="646"/>
    </location>
</feature>
<sequence length="663" mass="71576">MTQDQTHSSQPLLEVSNLTREFPAGEGTVQILKGINLKIYAGELVAIVGQSGSGKSTLMNILGCLDKPTAGSYQVNGRETRQLEPDELAQLRREYFGFIFQRYHLLGDLSAAGNVEVPAIYAGVDSHLRQERSAELLSELGLEERLHHRPSQLSGGQQQRVSIARALMNGGDVILADEPTGALDKNSGVEVMRILRELNAKGHTIILVTHDHNVAKNATRIIEISDGNIISDRANTPEHSDHDLEHQTLQRTPQKKTSAWHSFFDRLGEAFRMALLAMNAHRMRTFLTMLGIIIGIASVVSVVALGNGSQKQILENISSLGTNTITVYQGRGFGDNSRASQVKTLVPADADALAEQPYVDGVSPSANTSVTLRYKDTEASATVNGVSADFFYVRGMTFKSGQPFDKDSVTQRAQDVVIDTNTEKTFFADGTNPVGQVLLLGSVPSRIIGVIDAQQGFMGNSDSLNVYLPYSTVMSRMLGQSNVRSIIVRIKDEYPSSAAENAILTLLEQRHGAQDVFTQNSDSIRETIQQTTATMTLLISAIAVISLVVGGIGVMNIMLVSVTERTQEIGVRMAVGARQSDILQQFLIEAILVCLLGGVLGVLLSLGIGQIIGHFAKGIIEMSYSTTSIVAAFVCSSLIGIVFGFLPARNAAQLDPVAALARE</sequence>
<keyword evidence="4" id="KW-0997">Cell inner membrane</keyword>
<dbReference type="Proteomes" id="UP001229836">
    <property type="component" value="Chromosome"/>
</dbReference>
<keyword evidence="3" id="KW-1003">Cell membrane</keyword>
<evidence type="ECO:0000256" key="12">
    <source>
        <dbReference type="ARBA" id="ARBA00041199"/>
    </source>
</evidence>
<keyword evidence="9 13" id="KW-1133">Transmembrane helix</keyword>
<dbReference type="InterPro" id="IPR017911">
    <property type="entry name" value="MacB-like_ATP-bd"/>
</dbReference>
<gene>
    <name evidence="15" type="ORF">QLH32_13745</name>
</gene>
<dbReference type="Pfam" id="PF00005">
    <property type="entry name" value="ABC_tran"/>
    <property type="match status" value="1"/>
</dbReference>
<evidence type="ECO:0000313" key="15">
    <source>
        <dbReference type="EMBL" id="WHP05083.1"/>
    </source>
</evidence>
<keyword evidence="5 13" id="KW-0812">Transmembrane</keyword>
<dbReference type="InterPro" id="IPR025857">
    <property type="entry name" value="MacB_PCD"/>
</dbReference>
<dbReference type="InterPro" id="IPR003439">
    <property type="entry name" value="ABC_transporter-like_ATP-bd"/>
</dbReference>
<dbReference type="Pfam" id="PF02687">
    <property type="entry name" value="FtsX"/>
    <property type="match status" value="1"/>
</dbReference>
<evidence type="ECO:0000256" key="7">
    <source>
        <dbReference type="ARBA" id="ARBA00022840"/>
    </source>
</evidence>
<evidence type="ECO:0000256" key="2">
    <source>
        <dbReference type="ARBA" id="ARBA00022448"/>
    </source>
</evidence>
<keyword evidence="7" id="KW-0067">ATP-binding</keyword>
<evidence type="ECO:0000256" key="3">
    <source>
        <dbReference type="ARBA" id="ARBA00022475"/>
    </source>
</evidence>
<evidence type="ECO:0000256" key="9">
    <source>
        <dbReference type="ARBA" id="ARBA00022989"/>
    </source>
</evidence>
<accession>A0ABY8S0G2</accession>
<keyword evidence="16" id="KW-1185">Reference proteome</keyword>
<feature type="transmembrane region" description="Helical" evidence="13">
    <location>
        <begin position="586"/>
        <end position="612"/>
    </location>
</feature>
<protein>
    <recommendedName>
        <fullName evidence="12">Pyoverdine export ATP-binding/permease protein PvdT</fullName>
    </recommendedName>
</protein>
<keyword evidence="10 13" id="KW-0472">Membrane</keyword>
<reference evidence="15 16" key="1">
    <citation type="submission" date="2023-05" db="EMBL/GenBank/DDBJ databases">
        <title>The complete genome of Acinetobacter sp. nov KCTC 92772.</title>
        <authorList>
            <person name="Zhou G."/>
        </authorList>
    </citation>
    <scope>NUCLEOTIDE SEQUENCE [LARGE SCALE GENOMIC DNA]</scope>
    <source>
        <strain evidence="15 16">KCTC 92772</strain>
    </source>
</reference>
<evidence type="ECO:0000256" key="4">
    <source>
        <dbReference type="ARBA" id="ARBA00022519"/>
    </source>
</evidence>
<dbReference type="InterPro" id="IPR017871">
    <property type="entry name" value="ABC_transporter-like_CS"/>
</dbReference>
<evidence type="ECO:0000256" key="10">
    <source>
        <dbReference type="ARBA" id="ARBA00023136"/>
    </source>
</evidence>
<evidence type="ECO:0000259" key="14">
    <source>
        <dbReference type="PROSITE" id="PS50893"/>
    </source>
</evidence>
<dbReference type="InterPro" id="IPR003838">
    <property type="entry name" value="ABC3_permease_C"/>
</dbReference>
<comment type="subcellular location">
    <subcellularLocation>
        <location evidence="1">Cell inner membrane</location>
        <topology evidence="1">Multi-pass membrane protein</topology>
    </subcellularLocation>
</comment>
<dbReference type="InterPro" id="IPR027417">
    <property type="entry name" value="P-loop_NTPase"/>
</dbReference>
<dbReference type="CDD" id="cd03255">
    <property type="entry name" value="ABC_MJ0796_LolCDE_FtsE"/>
    <property type="match status" value="1"/>
</dbReference>
<dbReference type="RefSeq" id="WP_283266641.1">
    <property type="nucleotide sequence ID" value="NZ_CP125669.1"/>
</dbReference>
<dbReference type="PROSITE" id="PS00211">
    <property type="entry name" value="ABC_TRANSPORTER_1"/>
    <property type="match status" value="1"/>
</dbReference>
<dbReference type="Pfam" id="PF12704">
    <property type="entry name" value="MacB_PCD"/>
    <property type="match status" value="1"/>
</dbReference>
<evidence type="ECO:0000313" key="16">
    <source>
        <dbReference type="Proteomes" id="UP001229836"/>
    </source>
</evidence>
<name>A0ABY8S0G2_9GAMM</name>
<dbReference type="PANTHER" id="PTHR30572">
    <property type="entry name" value="MEMBRANE COMPONENT OF TRANSPORTER-RELATED"/>
    <property type="match status" value="1"/>
</dbReference>
<evidence type="ECO:0000256" key="13">
    <source>
        <dbReference type="SAM" id="Phobius"/>
    </source>
</evidence>
<keyword evidence="6" id="KW-0547">Nucleotide-binding</keyword>
<dbReference type="EMBL" id="CP125669">
    <property type="protein sequence ID" value="WHP05083.1"/>
    <property type="molecule type" value="Genomic_DNA"/>
</dbReference>
<evidence type="ECO:0000256" key="6">
    <source>
        <dbReference type="ARBA" id="ARBA00022741"/>
    </source>
</evidence>
<comment type="similarity">
    <text evidence="11">Belongs to the ABC transporter superfamily. Macrolide exporter (TC 3.A.1.122) family.</text>
</comment>
<dbReference type="InterPro" id="IPR003593">
    <property type="entry name" value="AAA+_ATPase"/>
</dbReference>